<dbReference type="Pfam" id="PF01476">
    <property type="entry name" value="LysM"/>
    <property type="match status" value="2"/>
</dbReference>
<dbReference type="Gene3D" id="3.10.350.10">
    <property type="entry name" value="LysM domain"/>
    <property type="match status" value="2"/>
</dbReference>
<evidence type="ECO:0000313" key="5">
    <source>
        <dbReference type="EMBL" id="GAL89950.1"/>
    </source>
</evidence>
<dbReference type="AlphaFoldDB" id="A0A090WAZ6"/>
<protein>
    <submittedName>
        <fullName evidence="4">LysM-repeat proteins and domains</fullName>
    </submittedName>
</protein>
<evidence type="ECO:0000256" key="1">
    <source>
        <dbReference type="SAM" id="SignalP"/>
    </source>
</evidence>
<dbReference type="CDD" id="cd00118">
    <property type="entry name" value="LysM"/>
    <property type="match status" value="2"/>
</dbReference>
<feature type="domain" description="LysM" evidence="2">
    <location>
        <begin position="145"/>
        <end position="188"/>
    </location>
</feature>
<dbReference type="SMART" id="SM00257">
    <property type="entry name" value="LysM"/>
    <property type="match status" value="2"/>
</dbReference>
<dbReference type="Proteomes" id="UP000030184">
    <property type="component" value="Unassembled WGS sequence"/>
</dbReference>
<dbReference type="SUPFAM" id="SSF54106">
    <property type="entry name" value="LysM domain"/>
    <property type="match status" value="2"/>
</dbReference>
<dbReference type="RefSeq" id="WP_052415102.1">
    <property type="nucleotide sequence ID" value="NZ_BBNR01000013.1"/>
</dbReference>
<name>A0A090WAZ6_9FLAO</name>
<dbReference type="PROSITE" id="PS51782">
    <property type="entry name" value="LYSM"/>
    <property type="match status" value="2"/>
</dbReference>
<keyword evidence="1" id="KW-0732">Signal</keyword>
<dbReference type="InterPro" id="IPR036779">
    <property type="entry name" value="LysM_dom_sf"/>
</dbReference>
<dbReference type="OrthoDB" id="2149800at2"/>
<feature type="chain" id="PRO_5010408393" evidence="1">
    <location>
        <begin position="23"/>
        <end position="189"/>
    </location>
</feature>
<evidence type="ECO:0000313" key="4">
    <source>
        <dbReference type="EMBL" id="GAL72599.1"/>
    </source>
</evidence>
<feature type="domain" description="LysM" evidence="2">
    <location>
        <begin position="91"/>
        <end position="134"/>
    </location>
</feature>
<dbReference type="EMBL" id="BBNS01000027">
    <property type="protein sequence ID" value="GAL72599.1"/>
    <property type="molecule type" value="Genomic_DNA"/>
</dbReference>
<dbReference type="eggNOG" id="COG1388">
    <property type="taxonomic scope" value="Bacteria"/>
</dbReference>
<gene>
    <name evidence="3" type="ORF">JCM19301_1636</name>
    <name evidence="4" type="ORF">JCM19302_2854</name>
    <name evidence="5" type="ORF">JCM19538_2781</name>
</gene>
<accession>A0A090WAZ6</accession>
<reference evidence="7" key="1">
    <citation type="journal article" date="2014" name="Genome Announc.">
        <title>Draft Genome Sequence of Marine Flavobacterium Jejuia pallidilutea Strain 11shimoA1 and Pigmentation Mutants.</title>
        <authorList>
            <person name="Takatani N."/>
            <person name="Nakanishi M."/>
            <person name="Meirelles P."/>
            <person name="Mino S."/>
            <person name="Suda W."/>
            <person name="Oshima K."/>
            <person name="Hattori M."/>
            <person name="Ohkuma M."/>
            <person name="Hosokawa M."/>
            <person name="Miyashita K."/>
            <person name="Thompson F.L."/>
            <person name="Niwa A."/>
            <person name="Sawabe T."/>
            <person name="Sawabe T."/>
        </authorList>
    </citation>
    <scope>NUCLEOTIDE SEQUENCE [LARGE SCALE GENOMIC DNA]</scope>
    <source>
        <strain evidence="7">JCM 19538</strain>
    </source>
</reference>
<evidence type="ECO:0000313" key="7">
    <source>
        <dbReference type="Proteomes" id="UP000030184"/>
    </source>
</evidence>
<dbReference type="PANTHER" id="PTHR33734">
    <property type="entry name" value="LYSM DOMAIN-CONTAINING GPI-ANCHORED PROTEIN 2"/>
    <property type="match status" value="1"/>
</dbReference>
<keyword evidence="7" id="KW-1185">Reference proteome</keyword>
<dbReference type="Proteomes" id="UP000029646">
    <property type="component" value="Unassembled WGS sequence"/>
</dbReference>
<proteinExistence type="predicted"/>
<dbReference type="EMBL" id="BBNY01000067">
    <property type="protein sequence ID" value="GAL89950.1"/>
    <property type="molecule type" value="Genomic_DNA"/>
</dbReference>
<evidence type="ECO:0000259" key="2">
    <source>
        <dbReference type="PROSITE" id="PS51782"/>
    </source>
</evidence>
<dbReference type="EMBL" id="BBNR01000013">
    <property type="protein sequence ID" value="GAL67852.1"/>
    <property type="molecule type" value="Genomic_DNA"/>
</dbReference>
<dbReference type="PANTHER" id="PTHR33734:SF22">
    <property type="entry name" value="MEMBRANE-BOUND LYTIC MUREIN TRANSGLYCOSYLASE D"/>
    <property type="match status" value="1"/>
</dbReference>
<organism evidence="4 6">
    <name type="scientific">Jejuia pallidilutea</name>
    <dbReference type="NCBI Taxonomy" id="504487"/>
    <lineage>
        <taxon>Bacteria</taxon>
        <taxon>Pseudomonadati</taxon>
        <taxon>Bacteroidota</taxon>
        <taxon>Flavobacteriia</taxon>
        <taxon>Flavobacteriales</taxon>
        <taxon>Flavobacteriaceae</taxon>
        <taxon>Jejuia</taxon>
    </lineage>
</organism>
<sequence length="189" mass="20757">MQKSFKYTLFAVIVAVCCNYIAAQQTPTYKDVLLNGKPAKLNMATGEFILVNGKTIDTIKPLQLNSNLKNKTTSIDTVAQALLKHKHSASNFHIVKAGETLFALSKKYGASLNELKKANNLETTLVAVGQKLRVNNLDAVEETPTTWTVGKGDTLYNIAKRHGITVAALKQLNALKNNTIYIGQKLRLK</sequence>
<dbReference type="STRING" id="504487.JCM19538_2781"/>
<dbReference type="GO" id="GO:0008932">
    <property type="term" value="F:lytic endotransglycosylase activity"/>
    <property type="evidence" value="ECO:0007669"/>
    <property type="project" value="TreeGrafter"/>
</dbReference>
<evidence type="ECO:0000313" key="3">
    <source>
        <dbReference type="EMBL" id="GAL67852.1"/>
    </source>
</evidence>
<dbReference type="Proteomes" id="UP000029641">
    <property type="component" value="Unassembled WGS sequence"/>
</dbReference>
<feature type="signal peptide" evidence="1">
    <location>
        <begin position="1"/>
        <end position="22"/>
    </location>
</feature>
<evidence type="ECO:0000313" key="6">
    <source>
        <dbReference type="Proteomes" id="UP000029646"/>
    </source>
</evidence>
<dbReference type="InterPro" id="IPR018392">
    <property type="entry name" value="LysM"/>
</dbReference>
<comment type="caution">
    <text evidence="4">The sequence shown here is derived from an EMBL/GenBank/DDBJ whole genome shotgun (WGS) entry which is preliminary data.</text>
</comment>